<evidence type="ECO:0000313" key="2">
    <source>
        <dbReference type="Proteomes" id="UP001152173"/>
    </source>
</evidence>
<dbReference type="EMBL" id="JAMKBJ010000002">
    <property type="protein sequence ID" value="MCZ8536004.1"/>
    <property type="molecule type" value="Genomic_DNA"/>
</dbReference>
<protein>
    <submittedName>
        <fullName evidence="1">Transposase</fullName>
    </submittedName>
</protein>
<dbReference type="RefSeq" id="WP_269925120.1">
    <property type="nucleotide sequence ID" value="NZ_JAMKBJ010000002.1"/>
</dbReference>
<name>A0A9X3LGM3_9BACL</name>
<dbReference type="AlphaFoldDB" id="A0A9X3LGM3"/>
<organism evidence="1 2">
    <name type="scientific">Paenisporosarcina quisquiliarum</name>
    <dbReference type="NCBI Taxonomy" id="365346"/>
    <lineage>
        <taxon>Bacteria</taxon>
        <taxon>Bacillati</taxon>
        <taxon>Bacillota</taxon>
        <taxon>Bacilli</taxon>
        <taxon>Bacillales</taxon>
        <taxon>Caryophanaceae</taxon>
        <taxon>Paenisporosarcina</taxon>
    </lineage>
</organism>
<dbReference type="InterPro" id="IPR009057">
    <property type="entry name" value="Homeodomain-like_sf"/>
</dbReference>
<evidence type="ECO:0000313" key="1">
    <source>
        <dbReference type="EMBL" id="MCZ8536004.1"/>
    </source>
</evidence>
<sequence>MPNKKIAVVEEVKKKYVRMALETGNNASIARKAGIDRSTLKKWMIEYQDEVGDQMEKEDISILSDEPTHDELQKKYDQAMKLLGEKELEVAFLREIVKKNTLV</sequence>
<proteinExistence type="predicted"/>
<gene>
    <name evidence="1" type="ORF">M9R32_02210</name>
</gene>
<dbReference type="Proteomes" id="UP001152173">
    <property type="component" value="Unassembled WGS sequence"/>
</dbReference>
<keyword evidence="2" id="KW-1185">Reference proteome</keyword>
<accession>A0A9X3LGM3</accession>
<comment type="caution">
    <text evidence="1">The sequence shown here is derived from an EMBL/GenBank/DDBJ whole genome shotgun (WGS) entry which is preliminary data.</text>
</comment>
<reference evidence="1" key="1">
    <citation type="submission" date="2022-05" db="EMBL/GenBank/DDBJ databases">
        <authorList>
            <person name="Colautti A."/>
            <person name="Iacumin L."/>
        </authorList>
    </citation>
    <scope>NUCLEOTIDE SEQUENCE</scope>
    <source>
        <strain evidence="1">SK 55</strain>
    </source>
</reference>
<dbReference type="SUPFAM" id="SSF46689">
    <property type="entry name" value="Homeodomain-like"/>
    <property type="match status" value="1"/>
</dbReference>